<feature type="signal peptide" evidence="2">
    <location>
        <begin position="1"/>
        <end position="21"/>
    </location>
</feature>
<proteinExistence type="predicted"/>
<gene>
    <name evidence="3" type="ORF">ACFOGP_05415</name>
</gene>
<feature type="region of interest" description="Disordered" evidence="1">
    <location>
        <begin position="22"/>
        <end position="47"/>
    </location>
</feature>
<evidence type="ECO:0008006" key="5">
    <source>
        <dbReference type="Google" id="ProtNLM"/>
    </source>
</evidence>
<keyword evidence="4" id="KW-1185">Reference proteome</keyword>
<evidence type="ECO:0000256" key="2">
    <source>
        <dbReference type="SAM" id="SignalP"/>
    </source>
</evidence>
<sequence>MKPVWAALLVLTFAASCGVDGAPVPPGSGIDPNNITDPSQIDPDGFF</sequence>
<dbReference type="RefSeq" id="WP_275631627.1">
    <property type="nucleotide sequence ID" value="NZ_JARGYD010000002.1"/>
</dbReference>
<evidence type="ECO:0000256" key="1">
    <source>
        <dbReference type="SAM" id="MobiDB-lite"/>
    </source>
</evidence>
<dbReference type="PROSITE" id="PS51257">
    <property type="entry name" value="PROKAR_LIPOPROTEIN"/>
    <property type="match status" value="1"/>
</dbReference>
<dbReference type="EMBL" id="JBHRTB010000010">
    <property type="protein sequence ID" value="MFC3142136.1"/>
    <property type="molecule type" value="Genomic_DNA"/>
</dbReference>
<organism evidence="3 4">
    <name type="scientific">Psychromarinibacter halotolerans</name>
    <dbReference type="NCBI Taxonomy" id="1775175"/>
    <lineage>
        <taxon>Bacteria</taxon>
        <taxon>Pseudomonadati</taxon>
        <taxon>Pseudomonadota</taxon>
        <taxon>Alphaproteobacteria</taxon>
        <taxon>Rhodobacterales</taxon>
        <taxon>Paracoccaceae</taxon>
        <taxon>Psychromarinibacter</taxon>
    </lineage>
</organism>
<comment type="caution">
    <text evidence="3">The sequence shown here is derived from an EMBL/GenBank/DDBJ whole genome shotgun (WGS) entry which is preliminary data.</text>
</comment>
<evidence type="ECO:0000313" key="3">
    <source>
        <dbReference type="EMBL" id="MFC3142136.1"/>
    </source>
</evidence>
<dbReference type="Proteomes" id="UP001595632">
    <property type="component" value="Unassembled WGS sequence"/>
</dbReference>
<evidence type="ECO:0000313" key="4">
    <source>
        <dbReference type="Proteomes" id="UP001595632"/>
    </source>
</evidence>
<keyword evidence="2" id="KW-0732">Signal</keyword>
<name>A0ABV7GRG2_9RHOB</name>
<reference evidence="4" key="1">
    <citation type="journal article" date="2019" name="Int. J. Syst. Evol. Microbiol.">
        <title>The Global Catalogue of Microorganisms (GCM) 10K type strain sequencing project: providing services to taxonomists for standard genome sequencing and annotation.</title>
        <authorList>
            <consortium name="The Broad Institute Genomics Platform"/>
            <consortium name="The Broad Institute Genome Sequencing Center for Infectious Disease"/>
            <person name="Wu L."/>
            <person name="Ma J."/>
        </authorList>
    </citation>
    <scope>NUCLEOTIDE SEQUENCE [LARGE SCALE GENOMIC DNA]</scope>
    <source>
        <strain evidence="4">KCTC 52366</strain>
    </source>
</reference>
<protein>
    <recommendedName>
        <fullName evidence="5">Lipoprotein</fullName>
    </recommendedName>
</protein>
<accession>A0ABV7GRG2</accession>
<feature type="chain" id="PRO_5046241057" description="Lipoprotein" evidence="2">
    <location>
        <begin position="22"/>
        <end position="47"/>
    </location>
</feature>